<organism evidence="3">
    <name type="scientific">Lygus hesperus</name>
    <name type="common">Western plant bug</name>
    <dbReference type="NCBI Taxonomy" id="30085"/>
    <lineage>
        <taxon>Eukaryota</taxon>
        <taxon>Metazoa</taxon>
        <taxon>Ecdysozoa</taxon>
        <taxon>Arthropoda</taxon>
        <taxon>Hexapoda</taxon>
        <taxon>Insecta</taxon>
        <taxon>Pterygota</taxon>
        <taxon>Neoptera</taxon>
        <taxon>Paraneoptera</taxon>
        <taxon>Hemiptera</taxon>
        <taxon>Heteroptera</taxon>
        <taxon>Panheteroptera</taxon>
        <taxon>Cimicomorpha</taxon>
        <taxon>Miridae</taxon>
        <taxon>Mirini</taxon>
        <taxon>Lygus</taxon>
    </lineage>
</organism>
<keyword evidence="2" id="KW-0812">Transmembrane</keyword>
<feature type="transmembrane region" description="Helical" evidence="2">
    <location>
        <begin position="116"/>
        <end position="137"/>
    </location>
</feature>
<feature type="compositionally biased region" description="Polar residues" evidence="1">
    <location>
        <begin position="1"/>
        <end position="21"/>
    </location>
</feature>
<protein>
    <submittedName>
        <fullName evidence="3">NAD-dependent malic enzyme</fullName>
    </submittedName>
</protein>
<reference evidence="3" key="1">
    <citation type="journal article" date="2014" name="PLoS ONE">
        <title>Transcriptome-Based Identification of ABC Transporters in the Western Tarnished Plant Bug Lygus hesperus.</title>
        <authorList>
            <person name="Hull J.J."/>
            <person name="Chaney K."/>
            <person name="Geib S.M."/>
            <person name="Fabrick J.A."/>
            <person name="Brent C.S."/>
            <person name="Walsh D."/>
            <person name="Lavine L.C."/>
        </authorList>
    </citation>
    <scope>NUCLEOTIDE SEQUENCE</scope>
</reference>
<evidence type="ECO:0000313" key="3">
    <source>
        <dbReference type="EMBL" id="JAG34560.1"/>
    </source>
</evidence>
<name>A0A0A9YYB7_LYGHE</name>
<accession>A0A0A9YYB7</accession>
<keyword evidence="2" id="KW-1133">Transmembrane helix</keyword>
<evidence type="ECO:0000256" key="1">
    <source>
        <dbReference type="SAM" id="MobiDB-lite"/>
    </source>
</evidence>
<evidence type="ECO:0000256" key="2">
    <source>
        <dbReference type="SAM" id="Phobius"/>
    </source>
</evidence>
<keyword evidence="2" id="KW-0472">Membrane</keyword>
<proteinExistence type="predicted"/>
<feature type="region of interest" description="Disordered" evidence="1">
    <location>
        <begin position="1"/>
        <end position="25"/>
    </location>
</feature>
<dbReference type="EMBL" id="GBHO01009044">
    <property type="protein sequence ID" value="JAG34560.1"/>
    <property type="molecule type" value="Transcribed_RNA"/>
</dbReference>
<dbReference type="AlphaFoldDB" id="A0A0A9YYB7"/>
<sequence length="160" mass="17707">MSGTTRNNQLPPPVVNSTTDIAQDPTKDTDGILERFRDQLAVFQEGRGVSRSEYGFFTLIAAILSMLAQSVQSLLSLLMALAPVSEISLHVVRFSLERIIDIKNTRDVKLVTRKAVFFLVQLAFILSFISFVLGSILIPVSRMGLSVFGIMKLVTSLLLY</sequence>
<reference evidence="3" key="2">
    <citation type="submission" date="2014-07" db="EMBL/GenBank/DDBJ databases">
        <authorList>
            <person name="Hull J."/>
        </authorList>
    </citation>
    <scope>NUCLEOTIDE SEQUENCE</scope>
</reference>
<gene>
    <name evidence="3" type="primary">maeA_2</name>
    <name evidence="3" type="ORF">CM83_99074</name>
</gene>